<protein>
    <submittedName>
        <fullName evidence="2">Uncharacterized protein</fullName>
    </submittedName>
</protein>
<dbReference type="PATRIC" id="fig|1218565.3.peg.2236"/>
<evidence type="ECO:0000256" key="1">
    <source>
        <dbReference type="SAM" id="MobiDB-lite"/>
    </source>
</evidence>
<dbReference type="RefSeq" id="WP_020773536.1">
    <property type="nucleotide sequence ID" value="NZ_ANIK01000045.1"/>
</dbReference>
<feature type="region of interest" description="Disordered" evidence="1">
    <location>
        <begin position="1"/>
        <end position="34"/>
    </location>
</feature>
<dbReference type="AlphaFoldDB" id="M6CSB9"/>
<dbReference type="Proteomes" id="UP000011988">
    <property type="component" value="Unassembled WGS sequence"/>
</dbReference>
<evidence type="ECO:0000313" key="3">
    <source>
        <dbReference type="Proteomes" id="UP000011988"/>
    </source>
</evidence>
<organism evidence="2 3">
    <name type="scientific">Leptospira alstonii serovar Sichuan str. 79601</name>
    <dbReference type="NCBI Taxonomy" id="1218565"/>
    <lineage>
        <taxon>Bacteria</taxon>
        <taxon>Pseudomonadati</taxon>
        <taxon>Spirochaetota</taxon>
        <taxon>Spirochaetia</taxon>
        <taxon>Leptospirales</taxon>
        <taxon>Leptospiraceae</taxon>
        <taxon>Leptospira</taxon>
    </lineage>
</organism>
<sequence length="101" mass="11316">MESIAQKKKYGPASSVETEIGKDASGIHRSSKHLSRTIREKIKTELRYRYGSVAAWVRNNDLNYGYVTQVLNGIAPGYTLRPLFEKEGLIDTEIEGQADAQ</sequence>
<dbReference type="EMBL" id="ANIK01000045">
    <property type="protein sequence ID" value="EMJ94847.1"/>
    <property type="molecule type" value="Genomic_DNA"/>
</dbReference>
<comment type="caution">
    <text evidence="2">The sequence shown here is derived from an EMBL/GenBank/DDBJ whole genome shotgun (WGS) entry which is preliminary data.</text>
</comment>
<reference evidence="2 3" key="1">
    <citation type="submission" date="2013-01" db="EMBL/GenBank/DDBJ databases">
        <authorList>
            <person name="Harkins D.M."/>
            <person name="Durkin A.S."/>
            <person name="Brinkac L.M."/>
            <person name="Haft D.H."/>
            <person name="Selengut J.D."/>
            <person name="Sanka R."/>
            <person name="DePew J."/>
            <person name="Purushe J."/>
            <person name="Galloway R.L."/>
            <person name="Vinetz J.M."/>
            <person name="Sutton G.G."/>
            <person name="Nierman W.C."/>
            <person name="Fouts D.E."/>
        </authorList>
    </citation>
    <scope>NUCLEOTIDE SEQUENCE [LARGE SCALE GENOMIC DNA]</scope>
    <source>
        <strain evidence="2 3">79601</strain>
    </source>
</reference>
<gene>
    <name evidence="2" type="ORF">LEP1GSC194_3143</name>
</gene>
<accession>M6CSB9</accession>
<evidence type="ECO:0000313" key="2">
    <source>
        <dbReference type="EMBL" id="EMJ94847.1"/>
    </source>
</evidence>
<proteinExistence type="predicted"/>
<name>M6CSB9_9LEPT</name>
<feature type="compositionally biased region" description="Basic residues" evidence="1">
    <location>
        <begin position="1"/>
        <end position="10"/>
    </location>
</feature>